<sequence length="84" mass="9867">VLDNNWTFQQNNDPKHTAKATKALLQAQCPKVLNWPSRSPDLNPIENLWAIMMNRVEKKVNFLVQAKETMSNDHFVSIIKEKWY</sequence>
<evidence type="ECO:0000259" key="1">
    <source>
        <dbReference type="Pfam" id="PF13358"/>
    </source>
</evidence>
<dbReference type="InterPro" id="IPR036397">
    <property type="entry name" value="RNaseH_sf"/>
</dbReference>
<dbReference type="EMBL" id="CAJVPZ010004228">
    <property type="protein sequence ID" value="CAG8542885.1"/>
    <property type="molecule type" value="Genomic_DNA"/>
</dbReference>
<dbReference type="AlphaFoldDB" id="A0A9N9AUD7"/>
<dbReference type="InterPro" id="IPR038717">
    <property type="entry name" value="Tc1-like_DDE_dom"/>
</dbReference>
<dbReference type="Gene3D" id="3.30.420.10">
    <property type="entry name" value="Ribonuclease H-like superfamily/Ribonuclease H"/>
    <property type="match status" value="1"/>
</dbReference>
<name>A0A9N9AUD7_9GLOM</name>
<organism evidence="2 3">
    <name type="scientific">Racocetra fulgida</name>
    <dbReference type="NCBI Taxonomy" id="60492"/>
    <lineage>
        <taxon>Eukaryota</taxon>
        <taxon>Fungi</taxon>
        <taxon>Fungi incertae sedis</taxon>
        <taxon>Mucoromycota</taxon>
        <taxon>Glomeromycotina</taxon>
        <taxon>Glomeromycetes</taxon>
        <taxon>Diversisporales</taxon>
        <taxon>Gigasporaceae</taxon>
        <taxon>Racocetra</taxon>
    </lineage>
</organism>
<dbReference type="OrthoDB" id="2416077at2759"/>
<proteinExistence type="predicted"/>
<accession>A0A9N9AUD7</accession>
<reference evidence="2" key="1">
    <citation type="submission" date="2021-06" db="EMBL/GenBank/DDBJ databases">
        <authorList>
            <person name="Kallberg Y."/>
            <person name="Tangrot J."/>
            <person name="Rosling A."/>
        </authorList>
    </citation>
    <scope>NUCLEOTIDE SEQUENCE</scope>
    <source>
        <strain evidence="2">IN212</strain>
    </source>
</reference>
<gene>
    <name evidence="2" type="ORF">RFULGI_LOCUS4300</name>
</gene>
<evidence type="ECO:0000313" key="3">
    <source>
        <dbReference type="Proteomes" id="UP000789396"/>
    </source>
</evidence>
<keyword evidence="3" id="KW-1185">Reference proteome</keyword>
<comment type="caution">
    <text evidence="2">The sequence shown here is derived from an EMBL/GenBank/DDBJ whole genome shotgun (WGS) entry which is preliminary data.</text>
</comment>
<dbReference type="GO" id="GO:0003676">
    <property type="term" value="F:nucleic acid binding"/>
    <property type="evidence" value="ECO:0007669"/>
    <property type="project" value="InterPro"/>
</dbReference>
<dbReference type="Proteomes" id="UP000789396">
    <property type="component" value="Unassembled WGS sequence"/>
</dbReference>
<protein>
    <submittedName>
        <fullName evidence="2">12287_t:CDS:1</fullName>
    </submittedName>
</protein>
<feature type="domain" description="Tc1-like transposase DDE" evidence="1">
    <location>
        <begin position="12"/>
        <end position="62"/>
    </location>
</feature>
<evidence type="ECO:0000313" key="2">
    <source>
        <dbReference type="EMBL" id="CAG8542885.1"/>
    </source>
</evidence>
<feature type="non-terminal residue" evidence="2">
    <location>
        <position position="1"/>
    </location>
</feature>
<dbReference type="Pfam" id="PF13358">
    <property type="entry name" value="DDE_3"/>
    <property type="match status" value="1"/>
</dbReference>